<reference evidence="15 16" key="1">
    <citation type="submission" date="2019-04" db="EMBL/GenBank/DDBJ databases">
        <title>Microbes associate with the intestines of laboratory mice.</title>
        <authorList>
            <person name="Navarre W."/>
            <person name="Wong E."/>
            <person name="Huang K."/>
            <person name="Tropini C."/>
            <person name="Ng K."/>
            <person name="Yu B."/>
        </authorList>
    </citation>
    <scope>NUCLEOTIDE SEQUENCE [LARGE SCALE GENOMIC DNA]</scope>
    <source>
        <strain evidence="15 16">NM61_E11</strain>
    </source>
</reference>
<evidence type="ECO:0000256" key="3">
    <source>
        <dbReference type="ARBA" id="ARBA00004910"/>
    </source>
</evidence>
<dbReference type="AlphaFoldDB" id="A0A4S2BQ40"/>
<dbReference type="GO" id="GO:0008703">
    <property type="term" value="F:5-amino-6-(5-phosphoribosylamino)uracil reductase activity"/>
    <property type="evidence" value="ECO:0007669"/>
    <property type="project" value="UniProtKB-EC"/>
</dbReference>
<comment type="cofactor">
    <cofactor evidence="11 13">
        <name>Zn(2+)</name>
        <dbReference type="ChEBI" id="CHEBI:29105"/>
    </cofactor>
    <text evidence="11 13">Binds 1 zinc ion.</text>
</comment>
<evidence type="ECO:0000256" key="8">
    <source>
        <dbReference type="ARBA" id="ARBA00023268"/>
    </source>
</evidence>
<keyword evidence="11 13" id="KW-0479">Metal-binding</keyword>
<keyword evidence="6 11" id="KW-0521">NADP</keyword>
<dbReference type="InterPro" id="IPR024072">
    <property type="entry name" value="DHFR-like_dom_sf"/>
</dbReference>
<dbReference type="InterPro" id="IPR004794">
    <property type="entry name" value="Eubact_RibD"/>
</dbReference>
<dbReference type="GO" id="GO:0008835">
    <property type="term" value="F:diaminohydroxyphosphoribosylaminopyrimidine deaminase activity"/>
    <property type="evidence" value="ECO:0007669"/>
    <property type="project" value="UniProtKB-EC"/>
</dbReference>
<evidence type="ECO:0000256" key="12">
    <source>
        <dbReference type="PIRSR" id="PIRSR006769-2"/>
    </source>
</evidence>
<comment type="catalytic activity">
    <reaction evidence="10 11">
        <text>2,5-diamino-6-hydroxy-4-(5-phosphoribosylamino)-pyrimidine + H2O + H(+) = 5-amino-6-(5-phospho-D-ribosylamino)uracil + NH4(+)</text>
        <dbReference type="Rhea" id="RHEA:21868"/>
        <dbReference type="ChEBI" id="CHEBI:15377"/>
        <dbReference type="ChEBI" id="CHEBI:15378"/>
        <dbReference type="ChEBI" id="CHEBI:28938"/>
        <dbReference type="ChEBI" id="CHEBI:58453"/>
        <dbReference type="ChEBI" id="CHEBI:58614"/>
        <dbReference type="EC" id="3.5.4.26"/>
    </reaction>
</comment>
<comment type="similarity">
    <text evidence="5 11">In the C-terminal section; belongs to the HTP reductase family.</text>
</comment>
<name>A0A4S2BQ40_9LACO</name>
<dbReference type="InterPro" id="IPR016193">
    <property type="entry name" value="Cytidine_deaminase-like"/>
</dbReference>
<comment type="catalytic activity">
    <reaction evidence="9 11">
        <text>5-amino-6-(5-phospho-D-ribitylamino)uracil + NADP(+) = 5-amino-6-(5-phospho-D-ribosylamino)uracil + NADPH + H(+)</text>
        <dbReference type="Rhea" id="RHEA:17845"/>
        <dbReference type="ChEBI" id="CHEBI:15378"/>
        <dbReference type="ChEBI" id="CHEBI:57783"/>
        <dbReference type="ChEBI" id="CHEBI:58349"/>
        <dbReference type="ChEBI" id="CHEBI:58421"/>
        <dbReference type="ChEBI" id="CHEBI:58453"/>
        <dbReference type="EC" id="1.1.1.193"/>
    </reaction>
</comment>
<feature type="binding site" evidence="13">
    <location>
        <position position="51"/>
    </location>
    <ligand>
        <name>Zn(2+)</name>
        <dbReference type="ChEBI" id="CHEBI:29105"/>
        <note>catalytic</note>
    </ligand>
</feature>
<evidence type="ECO:0000256" key="6">
    <source>
        <dbReference type="ARBA" id="ARBA00022857"/>
    </source>
</evidence>
<comment type="similarity">
    <text evidence="4 11">In the N-terminal section; belongs to the cytidine and deoxycytidylate deaminase family.</text>
</comment>
<keyword evidence="11 13" id="KW-0862">Zinc</keyword>
<dbReference type="EC" id="1.1.1.193" evidence="11"/>
<dbReference type="RefSeq" id="WP_004039669.1">
    <property type="nucleotide sequence ID" value="NZ_AQFR02000003.1"/>
</dbReference>
<evidence type="ECO:0000259" key="14">
    <source>
        <dbReference type="PROSITE" id="PS51747"/>
    </source>
</evidence>
<keyword evidence="11" id="KW-0686">Riboflavin biosynthesis</keyword>
<feature type="binding site" evidence="12">
    <location>
        <position position="287"/>
    </location>
    <ligand>
        <name>substrate</name>
    </ligand>
</feature>
<dbReference type="Gene3D" id="3.40.140.10">
    <property type="entry name" value="Cytidine Deaminase, domain 2"/>
    <property type="match status" value="1"/>
</dbReference>
<dbReference type="GO" id="GO:0046872">
    <property type="term" value="F:metal ion binding"/>
    <property type="evidence" value="ECO:0007669"/>
    <property type="project" value="UniProtKB-KW"/>
</dbReference>
<dbReference type="Pfam" id="PF01872">
    <property type="entry name" value="RibD_C"/>
    <property type="match status" value="1"/>
</dbReference>
<dbReference type="Proteomes" id="UP000309117">
    <property type="component" value="Unassembled WGS sequence"/>
</dbReference>
<comment type="pathway">
    <text evidence="2 11">Cofactor biosynthesis; riboflavin biosynthesis; 5-amino-6-(D-ribitylamino)uracil from GTP: step 2/4.</text>
</comment>
<evidence type="ECO:0000256" key="11">
    <source>
        <dbReference type="PIRNR" id="PIRNR006769"/>
    </source>
</evidence>
<dbReference type="InterPro" id="IPR002125">
    <property type="entry name" value="CMP_dCMP_dom"/>
</dbReference>
<dbReference type="NCBIfam" id="TIGR00326">
    <property type="entry name" value="eubact_ribD"/>
    <property type="match status" value="1"/>
</dbReference>
<comment type="pathway">
    <text evidence="3 11">Cofactor biosynthesis; riboflavin biosynthesis; 5-amino-6-(D-ribitylamino)uracil from GTP: step 3/4.</text>
</comment>
<evidence type="ECO:0000313" key="15">
    <source>
        <dbReference type="EMBL" id="TGY17276.1"/>
    </source>
</evidence>
<feature type="binding site" evidence="12">
    <location>
        <position position="184"/>
    </location>
    <ligand>
        <name>substrate</name>
    </ligand>
</feature>
<protein>
    <recommendedName>
        <fullName evidence="11">Riboflavin biosynthesis protein RibD</fullName>
    </recommendedName>
    <domain>
        <recommendedName>
            <fullName evidence="11">Diaminohydroxyphosphoribosylaminopyrimidine deaminase</fullName>
            <shortName evidence="11">DRAP deaminase</shortName>
            <ecNumber evidence="11">3.5.4.26</ecNumber>
        </recommendedName>
        <alternativeName>
            <fullName evidence="11">Riboflavin-specific deaminase</fullName>
        </alternativeName>
    </domain>
    <domain>
        <recommendedName>
            <fullName evidence="11">5-amino-6-(5-phosphoribosylamino)uracil reductase</fullName>
            <ecNumber evidence="11">1.1.1.193</ecNumber>
        </recommendedName>
        <alternativeName>
            <fullName evidence="11">HTP reductase</fullName>
        </alternativeName>
    </domain>
</protein>
<dbReference type="Gene3D" id="3.40.430.10">
    <property type="entry name" value="Dihydrofolate Reductase, subunit A"/>
    <property type="match status" value="1"/>
</dbReference>
<organism evidence="15 16">
    <name type="scientific">Lactobacillus intestinalis</name>
    <dbReference type="NCBI Taxonomy" id="151781"/>
    <lineage>
        <taxon>Bacteria</taxon>
        <taxon>Bacillati</taxon>
        <taxon>Bacillota</taxon>
        <taxon>Bacilli</taxon>
        <taxon>Lactobacillales</taxon>
        <taxon>Lactobacillaceae</taxon>
        <taxon>Lactobacillus</taxon>
    </lineage>
</organism>
<proteinExistence type="inferred from homology"/>
<dbReference type="UniPathway" id="UPA00275">
    <property type="reaction ID" value="UER00401"/>
</dbReference>
<dbReference type="PANTHER" id="PTHR38011">
    <property type="entry name" value="DIHYDROFOLATE REDUCTASE FAMILY PROTEIN (AFU_ORTHOLOGUE AFUA_8G06820)"/>
    <property type="match status" value="1"/>
</dbReference>
<comment type="caution">
    <text evidence="15">The sequence shown here is derived from an EMBL/GenBank/DDBJ whole genome shotgun (WGS) entry which is preliminary data.</text>
</comment>
<dbReference type="EMBL" id="SRYV01000002">
    <property type="protein sequence ID" value="TGY17276.1"/>
    <property type="molecule type" value="Genomic_DNA"/>
</dbReference>
<dbReference type="InterPro" id="IPR050765">
    <property type="entry name" value="Riboflavin_Biosynth_HTPR"/>
</dbReference>
<accession>A0A4S2BQ40</accession>
<dbReference type="PANTHER" id="PTHR38011:SF7">
    <property type="entry name" value="2,5-DIAMINO-6-RIBOSYLAMINO-4(3H)-PYRIMIDINONE 5'-PHOSPHATE REDUCTASE"/>
    <property type="match status" value="1"/>
</dbReference>
<evidence type="ECO:0000256" key="4">
    <source>
        <dbReference type="ARBA" id="ARBA00005259"/>
    </source>
</evidence>
<feature type="binding site" evidence="13">
    <location>
        <position position="86"/>
    </location>
    <ligand>
        <name>Zn(2+)</name>
        <dbReference type="ChEBI" id="CHEBI:29105"/>
        <note>catalytic</note>
    </ligand>
</feature>
<comment type="function">
    <text evidence="1 11">Converts 2,5-diamino-6-(ribosylamino)-4(3h)-pyrimidinone 5'-phosphate into 5-amino-6-(ribosylamino)-2,4(1h,3h)-pyrimidinedione 5'-phosphate.</text>
</comment>
<dbReference type="PIRSF" id="PIRSF006769">
    <property type="entry name" value="RibD"/>
    <property type="match status" value="1"/>
</dbReference>
<dbReference type="GO" id="GO:0009231">
    <property type="term" value="P:riboflavin biosynthetic process"/>
    <property type="evidence" value="ECO:0007669"/>
    <property type="project" value="UniProtKB-UniPathway"/>
</dbReference>
<gene>
    <name evidence="15" type="primary">ribD</name>
    <name evidence="15" type="ORF">E5351_02120</name>
</gene>
<dbReference type="Pfam" id="PF00383">
    <property type="entry name" value="dCMP_cyt_deam_1"/>
    <property type="match status" value="1"/>
</dbReference>
<dbReference type="SUPFAM" id="SSF53597">
    <property type="entry name" value="Dihydrofolate reductase-like"/>
    <property type="match status" value="1"/>
</dbReference>
<sequence length="335" mass="38148">MDTDQKYMEVALEEAEKGRYNAWKDPLVGAVVVKNDQILSKSYHKCFDGRHAIINAFDKLNDDQLKGSTLYTNLMPCDDYYQKPSCTNLIIDKGIKRVVIAQKDPNSTGKKNLDKFKQNGIEVTLGVLKDEAKDLNKFYNYFYENGRPWITIKQINSLDHKICAAGKRDKINNQVVSDRVHKERADYQAVMIGSSTAIIDNPSLLINVPSNYPPIRIVIDRRGRLLNHPGLNLLNDNKSETWIFTQNINLKKQHFNSNVRVFELDSDDINEVIEILATEEIQSVYVEGGPTLEKVLLDHDLVNEVINYLSPTYFGDIGLEGAVPSHNLKRQLPQN</sequence>
<evidence type="ECO:0000256" key="2">
    <source>
        <dbReference type="ARBA" id="ARBA00004882"/>
    </source>
</evidence>
<dbReference type="PROSITE" id="PS51747">
    <property type="entry name" value="CYT_DCMP_DEAMINASES_2"/>
    <property type="match status" value="1"/>
</dbReference>
<dbReference type="InterPro" id="IPR002734">
    <property type="entry name" value="RibDG_C"/>
</dbReference>
<feature type="binding site" evidence="12">
    <location>
        <position position="200"/>
    </location>
    <ligand>
        <name>NADP(+)</name>
        <dbReference type="ChEBI" id="CHEBI:58349"/>
    </ligand>
</feature>
<keyword evidence="7 11" id="KW-0560">Oxidoreductase</keyword>
<evidence type="ECO:0000256" key="10">
    <source>
        <dbReference type="ARBA" id="ARBA00049886"/>
    </source>
</evidence>
<feature type="binding site" evidence="12">
    <location>
        <position position="204"/>
    </location>
    <ligand>
        <name>substrate</name>
    </ligand>
</feature>
<evidence type="ECO:0000256" key="1">
    <source>
        <dbReference type="ARBA" id="ARBA00002151"/>
    </source>
</evidence>
<feature type="binding site" evidence="12">
    <location>
        <position position="196"/>
    </location>
    <ligand>
        <name>NADP(+)</name>
        <dbReference type="ChEBI" id="CHEBI:58349"/>
    </ligand>
</feature>
<evidence type="ECO:0000256" key="13">
    <source>
        <dbReference type="PIRSR" id="PIRSR006769-3"/>
    </source>
</evidence>
<dbReference type="SUPFAM" id="SSF53927">
    <property type="entry name" value="Cytidine deaminase-like"/>
    <property type="match status" value="1"/>
</dbReference>
<feature type="binding site" evidence="13">
    <location>
        <position position="77"/>
    </location>
    <ligand>
        <name>Zn(2+)</name>
        <dbReference type="ChEBI" id="CHEBI:29105"/>
        <note>catalytic</note>
    </ligand>
</feature>
<dbReference type="EC" id="3.5.4.26" evidence="11"/>
<evidence type="ECO:0000256" key="7">
    <source>
        <dbReference type="ARBA" id="ARBA00023002"/>
    </source>
</evidence>
<evidence type="ECO:0000256" key="9">
    <source>
        <dbReference type="ARBA" id="ARBA00049861"/>
    </source>
</evidence>
<keyword evidence="8" id="KW-0511">Multifunctional enzyme</keyword>
<evidence type="ECO:0000256" key="5">
    <source>
        <dbReference type="ARBA" id="ARBA00007417"/>
    </source>
</evidence>
<evidence type="ECO:0000313" key="16">
    <source>
        <dbReference type="Proteomes" id="UP000309117"/>
    </source>
</evidence>
<feature type="domain" description="CMP/dCMP-type deaminase" evidence="14">
    <location>
        <begin position="2"/>
        <end position="124"/>
    </location>
</feature>
<keyword evidence="11 15" id="KW-0378">Hydrolase</keyword>